<comment type="caution">
    <text evidence="2">The sequence shown here is derived from an EMBL/GenBank/DDBJ whole genome shotgun (WGS) entry which is preliminary data.</text>
</comment>
<dbReference type="AlphaFoldDB" id="A0A7J7KZB0"/>
<dbReference type="EMBL" id="JACGCM010002781">
    <property type="protein sequence ID" value="KAF6135706.1"/>
    <property type="molecule type" value="Genomic_DNA"/>
</dbReference>
<name>A0A7J7KZB0_9MAGN</name>
<evidence type="ECO:0000256" key="1">
    <source>
        <dbReference type="SAM" id="MobiDB-lite"/>
    </source>
</evidence>
<organism evidence="2 3">
    <name type="scientific">Kingdonia uniflora</name>
    <dbReference type="NCBI Taxonomy" id="39325"/>
    <lineage>
        <taxon>Eukaryota</taxon>
        <taxon>Viridiplantae</taxon>
        <taxon>Streptophyta</taxon>
        <taxon>Embryophyta</taxon>
        <taxon>Tracheophyta</taxon>
        <taxon>Spermatophyta</taxon>
        <taxon>Magnoliopsida</taxon>
        <taxon>Ranunculales</taxon>
        <taxon>Circaeasteraceae</taxon>
        <taxon>Kingdonia</taxon>
    </lineage>
</organism>
<sequence length="447" mass="50841">MFIALSEEEKGVLRATCFVPLLMINPIATMSTLVVEIFDCHLSDMKRSSSIKFIKNYTIISYPEQGEKRLGERNQIEASAIGVAPAIGTPAVGTPVIGSSSSATEIRAVVIRVRSQLEYQFFTPEKTPKRKREGGNKKKNGKQKKAEPRTKKGKGEWQKKMNANKMTKEAEKPNMKKKQVTSGVGLEVVDDDVEVGREVNFNAISSEYGSDLLENLHFFIYFCSFYLLYVKWKKGDEKEVAKTDIVFFNQEKVVGEAYQSVYLHASADQTTVIYVEEQTLEVEKTKDEASQACTDQTTVVSVEEQTIKAAQTKVVISHQEEDIGKASQSKVDVTVKKRHALTEEKINKIVFNMACRMNQLHAHLDELLLGVLLESFIQRPIFQDQKNQVDQVWSLRKNDLSLETKKDNRITYMRIGEETDCLNTFYTLYPNQWLDNEVIDVYMKALI</sequence>
<feature type="region of interest" description="Disordered" evidence="1">
    <location>
        <begin position="122"/>
        <end position="160"/>
    </location>
</feature>
<proteinExistence type="predicted"/>
<evidence type="ECO:0000313" key="3">
    <source>
        <dbReference type="Proteomes" id="UP000541444"/>
    </source>
</evidence>
<feature type="compositionally biased region" description="Basic and acidic residues" evidence="1">
    <location>
        <begin position="144"/>
        <end position="159"/>
    </location>
</feature>
<evidence type="ECO:0000313" key="2">
    <source>
        <dbReference type="EMBL" id="KAF6135706.1"/>
    </source>
</evidence>
<reference evidence="2 3" key="1">
    <citation type="journal article" date="2020" name="IScience">
        <title>Genome Sequencing of the Endangered Kingdonia uniflora (Circaeasteraceae, Ranunculales) Reveals Potential Mechanisms of Evolutionary Specialization.</title>
        <authorList>
            <person name="Sun Y."/>
            <person name="Deng T."/>
            <person name="Zhang A."/>
            <person name="Moore M.J."/>
            <person name="Landis J.B."/>
            <person name="Lin N."/>
            <person name="Zhang H."/>
            <person name="Zhang X."/>
            <person name="Huang J."/>
            <person name="Zhang X."/>
            <person name="Sun H."/>
            <person name="Wang H."/>
        </authorList>
    </citation>
    <scope>NUCLEOTIDE SEQUENCE [LARGE SCALE GENOMIC DNA]</scope>
    <source>
        <strain evidence="2">TB1705</strain>
        <tissue evidence="2">Leaf</tissue>
    </source>
</reference>
<protein>
    <submittedName>
        <fullName evidence="2">Uncharacterized protein</fullName>
    </submittedName>
</protein>
<gene>
    <name evidence="2" type="ORF">GIB67_028277</name>
</gene>
<feature type="compositionally biased region" description="Basic residues" evidence="1">
    <location>
        <begin position="128"/>
        <end position="143"/>
    </location>
</feature>
<dbReference type="Proteomes" id="UP000541444">
    <property type="component" value="Unassembled WGS sequence"/>
</dbReference>
<accession>A0A7J7KZB0</accession>
<keyword evidence="3" id="KW-1185">Reference proteome</keyword>